<feature type="domain" description="PAZ" evidence="9">
    <location>
        <begin position="260"/>
        <end position="371"/>
    </location>
</feature>
<dbReference type="InterPro" id="IPR032474">
    <property type="entry name" value="Argonaute_N"/>
</dbReference>
<dbReference type="SUPFAM" id="SSF53098">
    <property type="entry name" value="Ribonuclease H-like"/>
    <property type="match status" value="1"/>
</dbReference>
<dbReference type="InterPro" id="IPR036397">
    <property type="entry name" value="RNaseH_sf"/>
</dbReference>
<dbReference type="PROSITE" id="PS50822">
    <property type="entry name" value="PIWI"/>
    <property type="match status" value="1"/>
</dbReference>
<dbReference type="Pfam" id="PF02171">
    <property type="entry name" value="Piwi"/>
    <property type="match status" value="1"/>
</dbReference>
<dbReference type="CDD" id="cd04657">
    <property type="entry name" value="Piwi_ago-like"/>
    <property type="match status" value="1"/>
</dbReference>
<dbReference type="InterPro" id="IPR032473">
    <property type="entry name" value="Argonaute_Mid_dom"/>
</dbReference>
<dbReference type="CDD" id="cd02846">
    <property type="entry name" value="PAZ_argonaute_like"/>
    <property type="match status" value="1"/>
</dbReference>
<dbReference type="InterPro" id="IPR045246">
    <property type="entry name" value="Piwi_ago-like"/>
</dbReference>
<evidence type="ECO:0000256" key="3">
    <source>
        <dbReference type="ARBA" id="ARBA00022845"/>
    </source>
</evidence>
<feature type="region of interest" description="Disordered" evidence="8">
    <location>
        <begin position="1"/>
        <end position="20"/>
    </location>
</feature>
<dbReference type="PROSITE" id="PS50821">
    <property type="entry name" value="PAZ"/>
    <property type="match status" value="1"/>
</dbReference>
<dbReference type="SUPFAM" id="SSF101690">
    <property type="entry name" value="PAZ domain"/>
    <property type="match status" value="1"/>
</dbReference>
<dbReference type="Proteomes" id="UP001346149">
    <property type="component" value="Unassembled WGS sequence"/>
</dbReference>
<dbReference type="Pfam" id="PF16486">
    <property type="entry name" value="ArgoN"/>
    <property type="match status" value="1"/>
</dbReference>
<dbReference type="EMBL" id="JAXQNO010000013">
    <property type="protein sequence ID" value="KAK4785817.1"/>
    <property type="molecule type" value="Genomic_DNA"/>
</dbReference>
<feature type="compositionally biased region" description="Low complexity" evidence="8">
    <location>
        <begin position="7"/>
        <end position="20"/>
    </location>
</feature>
<keyword evidence="4" id="KW-0694">RNA-binding</keyword>
<dbReference type="FunFam" id="2.170.260.10:FF:000008">
    <property type="entry name" value="Protein argonaute 7"/>
    <property type="match status" value="1"/>
</dbReference>
<organism evidence="11 12">
    <name type="scientific">Trapa natans</name>
    <name type="common">Water chestnut</name>
    <dbReference type="NCBI Taxonomy" id="22666"/>
    <lineage>
        <taxon>Eukaryota</taxon>
        <taxon>Viridiplantae</taxon>
        <taxon>Streptophyta</taxon>
        <taxon>Embryophyta</taxon>
        <taxon>Tracheophyta</taxon>
        <taxon>Spermatophyta</taxon>
        <taxon>Magnoliopsida</taxon>
        <taxon>eudicotyledons</taxon>
        <taxon>Gunneridae</taxon>
        <taxon>Pentapetalae</taxon>
        <taxon>rosids</taxon>
        <taxon>malvids</taxon>
        <taxon>Myrtales</taxon>
        <taxon>Lythraceae</taxon>
        <taxon>Trapa</taxon>
    </lineage>
</organism>
<dbReference type="InterPro" id="IPR036085">
    <property type="entry name" value="PAZ_dom_sf"/>
</dbReference>
<dbReference type="GO" id="GO:0006417">
    <property type="term" value="P:regulation of translation"/>
    <property type="evidence" value="ECO:0007669"/>
    <property type="project" value="UniProtKB-KW"/>
</dbReference>
<evidence type="ECO:0000256" key="2">
    <source>
        <dbReference type="ARBA" id="ARBA00022491"/>
    </source>
</evidence>
<evidence type="ECO:0000313" key="12">
    <source>
        <dbReference type="Proteomes" id="UP001346149"/>
    </source>
</evidence>
<dbReference type="Gene3D" id="2.170.260.10">
    <property type="entry name" value="paz domain"/>
    <property type="match status" value="1"/>
</dbReference>
<evidence type="ECO:0000256" key="8">
    <source>
        <dbReference type="SAM" id="MobiDB-lite"/>
    </source>
</evidence>
<dbReference type="SMART" id="SM01163">
    <property type="entry name" value="DUF1785"/>
    <property type="match status" value="1"/>
</dbReference>
<dbReference type="GO" id="GO:1990904">
    <property type="term" value="C:ribonucleoprotein complex"/>
    <property type="evidence" value="ECO:0007669"/>
    <property type="project" value="UniProtKB-KW"/>
</dbReference>
<evidence type="ECO:0000256" key="4">
    <source>
        <dbReference type="ARBA" id="ARBA00022884"/>
    </source>
</evidence>
<keyword evidence="2" id="KW-0678">Repressor</keyword>
<dbReference type="InterPro" id="IPR014811">
    <property type="entry name" value="ArgoL1"/>
</dbReference>
<feature type="domain" description="Piwi" evidence="10">
    <location>
        <begin position="540"/>
        <end position="847"/>
    </location>
</feature>
<keyword evidence="6" id="KW-0943">RNA-mediated gene silencing</keyword>
<dbReference type="FunFam" id="3.30.420.10:FF:000091">
    <property type="entry name" value="Protein argonaute 3"/>
    <property type="match status" value="1"/>
</dbReference>
<evidence type="ECO:0000256" key="6">
    <source>
        <dbReference type="ARBA" id="ARBA00023158"/>
    </source>
</evidence>
<name>A0AAN7LFS9_TRANT</name>
<dbReference type="Gene3D" id="3.40.50.2300">
    <property type="match status" value="1"/>
</dbReference>
<dbReference type="Gene3D" id="3.30.420.10">
    <property type="entry name" value="Ribonuclease H-like superfamily/Ribonuclease H"/>
    <property type="match status" value="1"/>
</dbReference>
<dbReference type="InterPro" id="IPR003165">
    <property type="entry name" value="Piwi"/>
</dbReference>
<dbReference type="InterPro" id="IPR012337">
    <property type="entry name" value="RNaseH-like_sf"/>
</dbReference>
<dbReference type="PANTHER" id="PTHR22891">
    <property type="entry name" value="EUKARYOTIC TRANSLATION INITIATION FACTOR 2C"/>
    <property type="match status" value="1"/>
</dbReference>
<evidence type="ECO:0000256" key="1">
    <source>
        <dbReference type="ARBA" id="ARBA00008201"/>
    </source>
</evidence>
<evidence type="ECO:0000313" key="11">
    <source>
        <dbReference type="EMBL" id="KAK4785817.1"/>
    </source>
</evidence>
<keyword evidence="5" id="KW-0804">Transcription</keyword>
<evidence type="ECO:0000259" key="10">
    <source>
        <dbReference type="PROSITE" id="PS50822"/>
    </source>
</evidence>
<keyword evidence="7" id="KW-0687">Ribonucleoprotein</keyword>
<comment type="caution">
    <text evidence="11">The sequence shown here is derived from an EMBL/GenBank/DDBJ whole genome shotgun (WGS) entry which is preliminary data.</text>
</comment>
<dbReference type="InterPro" id="IPR003100">
    <property type="entry name" value="PAZ_dom"/>
</dbReference>
<dbReference type="Pfam" id="PF02170">
    <property type="entry name" value="PAZ"/>
    <property type="match status" value="1"/>
</dbReference>
<keyword evidence="12" id="KW-1185">Reference proteome</keyword>
<protein>
    <submittedName>
        <fullName evidence="11">Uncharacterized protein</fullName>
    </submittedName>
</protein>
<gene>
    <name evidence="11" type="ORF">SAY86_002506</name>
</gene>
<keyword evidence="3" id="KW-0810">Translation regulation</keyword>
<proteinExistence type="inferred from homology"/>
<dbReference type="AlphaFoldDB" id="A0AAN7LFS9"/>
<dbReference type="GO" id="GO:0051607">
    <property type="term" value="P:defense response to virus"/>
    <property type="evidence" value="ECO:0007669"/>
    <property type="project" value="UniProtKB-ARBA"/>
</dbReference>
<accession>A0AAN7LFS9</accession>
<dbReference type="Pfam" id="PF08699">
    <property type="entry name" value="ArgoL1"/>
    <property type="match status" value="1"/>
</dbReference>
<reference evidence="11 12" key="1">
    <citation type="journal article" date="2023" name="Hortic Res">
        <title>Pangenome of water caltrop reveals structural variations and asymmetric subgenome divergence after allopolyploidization.</title>
        <authorList>
            <person name="Zhang X."/>
            <person name="Chen Y."/>
            <person name="Wang L."/>
            <person name="Yuan Y."/>
            <person name="Fang M."/>
            <person name="Shi L."/>
            <person name="Lu R."/>
            <person name="Comes H.P."/>
            <person name="Ma Y."/>
            <person name="Chen Y."/>
            <person name="Huang G."/>
            <person name="Zhou Y."/>
            <person name="Zheng Z."/>
            <person name="Qiu Y."/>
        </authorList>
    </citation>
    <scope>NUCLEOTIDE SEQUENCE [LARGE SCALE GENOMIC DNA]</scope>
    <source>
        <strain evidence="11">F231</strain>
    </source>
</reference>
<dbReference type="SMART" id="SM00950">
    <property type="entry name" value="Piwi"/>
    <property type="match status" value="1"/>
</dbReference>
<dbReference type="GO" id="GO:0003723">
    <property type="term" value="F:RNA binding"/>
    <property type="evidence" value="ECO:0007669"/>
    <property type="project" value="UniProtKB-KW"/>
</dbReference>
<evidence type="ECO:0000256" key="5">
    <source>
        <dbReference type="ARBA" id="ARBA00023015"/>
    </source>
</evidence>
<sequence length="886" mass="99450">MDPCGRSQAGSSSAPLPPSSAIAPAKDELFPALRRDFGRIGHKVQLLTNHFNVWLDTKENFFYLYNVNLTYDDNGNPVTGKSIGRRVMDKVLVTYANSLQGKGFAYDGEHNLFTLGSLAQNLFQLKVVLDDVYSGSAGGSIIPQGGAGKRMKRQSQSKTIKVQIRFAAKIPIKSIVSVLRGQETEHFQEAINVLDVVLRDHAAKKGCLLVRQSFFKGDKCTGIGGGALACHGFYTSFRATQGGLTLNVDASTTVVIQQGPVMDFLLSNQNLRVPQDIDWNKAKRTLKNLRVKVSPSGKEGKITGLSERICREQTFMMKRRNGDREVEVTVYEYFVHHRNISLGYSADFPCINIGKPKHPNYVPIEFCELVSLQRYTKALSVQQRASIVETSRQKPRDRMKFLIDALRTNNYDKNGFLCSAGISIYPDFTRVEGRVLPTPKLICGNNESFVPRNGRWNFNNKRLWTACKIEKWAVVNFSFRCNTNQICETLMRCGNMKGVNVSNPLGIFEEDPRLRRSSPFERVDSIFKNMENSLSEPPMFILCILPERKNSDIYGPWKRKCLSIIGIVNQCIVPTRVNDQYMTNVLLKINAKLGGLNSILTIENKMEPSFATRIPTMIFGMDVSHGPPGRSDIPSIAAVVGSTHWPCLSRYRASVRNQSPRTEMIASLFMPGPENKDNGIIRELLQDFCSNTGKRPEQIIIFRDGVAESQFSQVLNIELDQIMEACKFFDEHWNPRFLLIVAQKIHHTKFFQAGSPENVQPGTIVDNQVCHPNRNDFYLCAHAGMIGTTRPTHYYVLYDELNLHADELQGLVHSLCYVYQRSTTAVSLVAPICYAHLAAAQMGQFIKYDEASESASSHGGVTSSCEVLVPELPRLNRKVQSSMFFV</sequence>
<evidence type="ECO:0000256" key="7">
    <source>
        <dbReference type="ARBA" id="ARBA00023274"/>
    </source>
</evidence>
<dbReference type="GO" id="GO:0031047">
    <property type="term" value="P:regulatory ncRNA-mediated gene silencing"/>
    <property type="evidence" value="ECO:0007669"/>
    <property type="project" value="UniProtKB-KW"/>
</dbReference>
<comment type="similarity">
    <text evidence="1">Belongs to the argonaute family. Ago subfamily.</text>
</comment>
<dbReference type="Pfam" id="PF16487">
    <property type="entry name" value="ArgoMid"/>
    <property type="match status" value="1"/>
</dbReference>
<keyword evidence="5" id="KW-0805">Transcription regulation</keyword>
<evidence type="ECO:0000259" key="9">
    <source>
        <dbReference type="PROSITE" id="PS50821"/>
    </source>
</evidence>